<organism evidence="1 2">
    <name type="scientific">Lacipirellula limnantheis</name>
    <dbReference type="NCBI Taxonomy" id="2528024"/>
    <lineage>
        <taxon>Bacteria</taxon>
        <taxon>Pseudomonadati</taxon>
        <taxon>Planctomycetota</taxon>
        <taxon>Planctomycetia</taxon>
        <taxon>Pirellulales</taxon>
        <taxon>Lacipirellulaceae</taxon>
        <taxon>Lacipirellula</taxon>
    </lineage>
</organism>
<keyword evidence="2" id="KW-1185">Reference proteome</keyword>
<dbReference type="AlphaFoldDB" id="A0A517TXI9"/>
<gene>
    <name evidence="1" type="ORF">I41_22810</name>
</gene>
<dbReference type="KEGG" id="llh:I41_22810"/>
<reference evidence="1 2" key="1">
    <citation type="submission" date="2019-02" db="EMBL/GenBank/DDBJ databases">
        <title>Deep-cultivation of Planctomycetes and their phenomic and genomic characterization uncovers novel biology.</title>
        <authorList>
            <person name="Wiegand S."/>
            <person name="Jogler M."/>
            <person name="Boedeker C."/>
            <person name="Pinto D."/>
            <person name="Vollmers J."/>
            <person name="Rivas-Marin E."/>
            <person name="Kohn T."/>
            <person name="Peeters S.H."/>
            <person name="Heuer A."/>
            <person name="Rast P."/>
            <person name="Oberbeckmann S."/>
            <person name="Bunk B."/>
            <person name="Jeske O."/>
            <person name="Meyerdierks A."/>
            <person name="Storesund J.E."/>
            <person name="Kallscheuer N."/>
            <person name="Luecker S."/>
            <person name="Lage O.M."/>
            <person name="Pohl T."/>
            <person name="Merkel B.J."/>
            <person name="Hornburger P."/>
            <person name="Mueller R.-W."/>
            <person name="Bruemmer F."/>
            <person name="Labrenz M."/>
            <person name="Spormann A.M."/>
            <person name="Op den Camp H."/>
            <person name="Overmann J."/>
            <person name="Amann R."/>
            <person name="Jetten M.S.M."/>
            <person name="Mascher T."/>
            <person name="Medema M.H."/>
            <person name="Devos D.P."/>
            <person name="Kaster A.-K."/>
            <person name="Ovreas L."/>
            <person name="Rohde M."/>
            <person name="Galperin M.Y."/>
            <person name="Jogler C."/>
        </authorList>
    </citation>
    <scope>NUCLEOTIDE SEQUENCE [LARGE SCALE GENOMIC DNA]</scope>
    <source>
        <strain evidence="1 2">I41</strain>
    </source>
</reference>
<evidence type="ECO:0000313" key="2">
    <source>
        <dbReference type="Proteomes" id="UP000317909"/>
    </source>
</evidence>
<proteinExistence type="predicted"/>
<accession>A0A517TXI9</accession>
<name>A0A517TXI9_9BACT</name>
<protein>
    <submittedName>
        <fullName evidence="1">Uncharacterized protein</fullName>
    </submittedName>
</protein>
<dbReference type="Proteomes" id="UP000317909">
    <property type="component" value="Chromosome"/>
</dbReference>
<sequence length="44" mass="4873">MGYTIVTRCRRIGKLTSSWACRVGPPNMALARSTHLWPPTADLS</sequence>
<evidence type="ECO:0000313" key="1">
    <source>
        <dbReference type="EMBL" id="QDT73092.1"/>
    </source>
</evidence>
<dbReference type="EMBL" id="CP036339">
    <property type="protein sequence ID" value="QDT73092.1"/>
    <property type="molecule type" value="Genomic_DNA"/>
</dbReference>